<feature type="region of interest" description="Disordered" evidence="1">
    <location>
        <begin position="626"/>
        <end position="653"/>
    </location>
</feature>
<feature type="region of interest" description="Disordered" evidence="1">
    <location>
        <begin position="439"/>
        <end position="481"/>
    </location>
</feature>
<feature type="compositionally biased region" description="Polar residues" evidence="1">
    <location>
        <begin position="852"/>
        <end position="863"/>
    </location>
</feature>
<dbReference type="EMBL" id="JAFHLR010000032">
    <property type="protein sequence ID" value="KAG5470237.1"/>
    <property type="molecule type" value="Genomic_DNA"/>
</dbReference>
<feature type="compositionally biased region" description="Polar residues" evidence="1">
    <location>
        <begin position="814"/>
        <end position="828"/>
    </location>
</feature>
<evidence type="ECO:0000256" key="1">
    <source>
        <dbReference type="SAM" id="MobiDB-lite"/>
    </source>
</evidence>
<feature type="region of interest" description="Disordered" evidence="1">
    <location>
        <begin position="175"/>
        <end position="219"/>
    </location>
</feature>
<dbReference type="RefSeq" id="XP_067060503.1">
    <property type="nucleotide sequence ID" value="XM_067204951.1"/>
</dbReference>
<evidence type="ECO:0000313" key="3">
    <source>
        <dbReference type="Proteomes" id="UP000674143"/>
    </source>
</evidence>
<reference evidence="3" key="1">
    <citation type="journal article" date="2021" name="Microbiol. Resour. Announc.">
        <title>LGAAP: Leishmaniinae Genome Assembly and Annotation Pipeline.</title>
        <authorList>
            <person name="Almutairi H."/>
            <person name="Urbaniak M.D."/>
            <person name="Bates M.D."/>
            <person name="Jariyapan N."/>
            <person name="Kwakye-Nuako G."/>
            <person name="Thomaz-Soccol V."/>
            <person name="Al-Salem W.S."/>
            <person name="Dillon R.J."/>
            <person name="Bates P.A."/>
            <person name="Gatherer D."/>
        </authorList>
    </citation>
    <scope>NUCLEOTIDE SEQUENCE [LARGE SCALE GENOMIC DNA]</scope>
</reference>
<feature type="region of interest" description="Disordered" evidence="1">
    <location>
        <begin position="345"/>
        <end position="416"/>
    </location>
</feature>
<feature type="compositionally biased region" description="Low complexity" evidence="1">
    <location>
        <begin position="464"/>
        <end position="478"/>
    </location>
</feature>
<organism evidence="2 3">
    <name type="scientific">Leishmania orientalis</name>
    <dbReference type="NCBI Taxonomy" id="2249476"/>
    <lineage>
        <taxon>Eukaryota</taxon>
        <taxon>Discoba</taxon>
        <taxon>Euglenozoa</taxon>
        <taxon>Kinetoplastea</taxon>
        <taxon>Metakinetoplastina</taxon>
        <taxon>Trypanosomatida</taxon>
        <taxon>Trypanosomatidae</taxon>
        <taxon>Leishmaniinae</taxon>
        <taxon>Leishmania</taxon>
    </lineage>
</organism>
<dbReference type="KEGG" id="loi:92358885"/>
<feature type="compositionally biased region" description="Basic and acidic residues" evidence="1">
    <location>
        <begin position="628"/>
        <end position="639"/>
    </location>
</feature>
<feature type="compositionally biased region" description="Basic and acidic residues" evidence="1">
    <location>
        <begin position="797"/>
        <end position="811"/>
    </location>
</feature>
<feature type="compositionally biased region" description="Basic and acidic residues" evidence="1">
    <location>
        <begin position="355"/>
        <end position="364"/>
    </location>
</feature>
<comment type="caution">
    <text evidence="2">The sequence shown here is derived from an EMBL/GenBank/DDBJ whole genome shotgun (WGS) entry which is preliminary data.</text>
</comment>
<feature type="region of interest" description="Disordered" evidence="1">
    <location>
        <begin position="594"/>
        <end position="614"/>
    </location>
</feature>
<dbReference type="AlphaFoldDB" id="A0A836GM48"/>
<sequence length="1011" mass="108859">MPPSGRSPPQRPRHITASTHVLATRLMHNTVKCVTVGNTPLHVLHLCDVQCVAPLFASCVSLTTMTIHLKYLASSTALEMLLRAAAASPTLTHISVIGGVTSMEAAAMACGISAFTWSEKMCGQRVSCTAAPSESLLPRTARRVTSSPEGHLFLSGQCTGRGGARGPRYLAANRSAAPSPYVGTPPLTNLQRQRCAKSEHGAPPAPSSASSRSAQRRLREGGAMWPASLPISPLVAPLSHRTPLTPSQSLLHTPPPVSPLSTHCIEGGIYLTLELHRLEEATAALLLDGLRRAHRIISAEVRLCVATAQARRAGRRLAHAAKKAVSHHRQRRLLFSARSVAGPVARHSCSPQAREQVRDGETRRRQSLRTNWLRLSPRPGLRASGPTPTPAPLRPPASPRPLTPTEAGTGCTSHGGRRPLLSVEAFGACQQRAWRHEQRLAPRGSAADAVLPHHNRGTPVQPQAPLTPSPSSTSGASAHVRAQRPTLCASERAALRTRQADVFCRRGRYASPPFTGVDADAFSCLASPRRHLARAGRLYSPPRWASRAQQLTNGAAPPPLPLSKLAFCSTLQRASARNTSSPAKSRLELRASSWSSWSSRTSSPPPRPPHPLPRRADEAFANVAARAHATEDEKREPAKPRAQRTPPGVASAPFNRRGLCRLITSPTRQPHSPPFYPSNLCSPRYCLHRASDGLTDEAAQRGIPAPQTPPYCSPRPCSCFVCGSRPPSSPVACKRPARPSAVPSSLENATVSRAAAAVRALRPRSSSPYAHVPFSAPSSPASSPAAELAARKSRPPYKHDEAPLRERRDAGDVTPTSHSAATSVNGITPSRRRSRDKREADSATASLEAVTSAPSSSKSNFRSADTPAGSARRSMKTDLKEGNHSGSRHSAARARMDSAASRCQESHFRVSHTQLPPSFSLQSPEHEPQRLDEEAGYVVYPNSLIFLRARVAEINRHVVWHQIQSSKAAEAHSRRLAELEVTFSDRVTEELTDVLMVLTDMEHGSRVNGQH</sequence>
<protein>
    <submittedName>
        <fullName evidence="2">Uncharacterized protein</fullName>
    </submittedName>
</protein>
<dbReference type="GeneID" id="92358885"/>
<feature type="region of interest" description="Disordered" evidence="1">
    <location>
        <begin position="764"/>
        <end position="909"/>
    </location>
</feature>
<dbReference type="Proteomes" id="UP000674143">
    <property type="component" value="Unassembled WGS sequence"/>
</dbReference>
<name>A0A836GM48_9TRYP</name>
<feature type="compositionally biased region" description="Low complexity" evidence="1">
    <location>
        <begin position="764"/>
        <end position="786"/>
    </location>
</feature>
<evidence type="ECO:0000313" key="2">
    <source>
        <dbReference type="EMBL" id="KAG5470237.1"/>
    </source>
</evidence>
<reference evidence="3" key="2">
    <citation type="journal article" date="2021" name="Sci. Data">
        <title>Chromosome-scale genome sequencing, assembly and annotation of six genomes from subfamily Leishmaniinae.</title>
        <authorList>
            <person name="Almutairi H."/>
            <person name="Urbaniak M.D."/>
            <person name="Bates M.D."/>
            <person name="Jariyapan N."/>
            <person name="Kwakye-Nuako G."/>
            <person name="Thomaz Soccol V."/>
            <person name="Al-Salem W.S."/>
            <person name="Dillon R.J."/>
            <person name="Bates P.A."/>
            <person name="Gatherer D."/>
        </authorList>
    </citation>
    <scope>NUCLEOTIDE SEQUENCE [LARGE SCALE GENOMIC DNA]</scope>
</reference>
<keyword evidence="3" id="KW-1185">Reference proteome</keyword>
<accession>A0A836GM48</accession>
<proteinExistence type="predicted"/>
<feature type="compositionally biased region" description="Pro residues" evidence="1">
    <location>
        <begin position="387"/>
        <end position="402"/>
    </location>
</feature>
<gene>
    <name evidence="2" type="ORF">LSCM4_02931</name>
</gene>
<dbReference type="SMR" id="A0A836GM48"/>